<keyword evidence="1" id="KW-0472">Membrane</keyword>
<feature type="transmembrane region" description="Helical" evidence="1">
    <location>
        <begin position="92"/>
        <end position="113"/>
    </location>
</feature>
<keyword evidence="1" id="KW-1133">Transmembrane helix</keyword>
<keyword evidence="1" id="KW-0812">Transmembrane</keyword>
<accession>A0A1G8QY65</accession>
<sequence length="222" mass="24975">MFADKVKNLLHSFENPVVVDPEKFQDPLAEKVSWQGMGKNNPSSTSTVLYEREPGVLSYKPSMTGWIFSLIFMLTGLLSVVVYFFVPVTGNAPKWVLLLVGVLFMAAGVFIFFQSSRIIAVDENLGLFYRGKKAKATMKSEGSQNAVPFSDIHALQLLLRMSRVKSADNRPDRFVPVYELNLVKADGERVHVITYSRREKAREDAFTLSDRLHVPVWDGIDG</sequence>
<evidence type="ECO:0000313" key="2">
    <source>
        <dbReference type="EMBL" id="SDJ09684.1"/>
    </source>
</evidence>
<evidence type="ECO:0000313" key="3">
    <source>
        <dbReference type="Proteomes" id="UP000183255"/>
    </source>
</evidence>
<reference evidence="2 3" key="1">
    <citation type="submission" date="2016-10" db="EMBL/GenBank/DDBJ databases">
        <authorList>
            <person name="de Groot N.N."/>
        </authorList>
    </citation>
    <scope>NUCLEOTIDE SEQUENCE [LARGE SCALE GENOMIC DNA]</scope>
    <source>
        <strain evidence="2 3">CGMCC 1.5058</strain>
    </source>
</reference>
<dbReference type="AlphaFoldDB" id="A0A1G8QY65"/>
<organism evidence="2 3">
    <name type="scientific">Proteiniclasticum ruminis</name>
    <dbReference type="NCBI Taxonomy" id="398199"/>
    <lineage>
        <taxon>Bacteria</taxon>
        <taxon>Bacillati</taxon>
        <taxon>Bacillota</taxon>
        <taxon>Clostridia</taxon>
        <taxon>Eubacteriales</taxon>
        <taxon>Clostridiaceae</taxon>
        <taxon>Proteiniclasticum</taxon>
    </lineage>
</organism>
<gene>
    <name evidence="2" type="ORF">SAMN05421804_107104</name>
</gene>
<dbReference type="Proteomes" id="UP000183255">
    <property type="component" value="Unassembled WGS sequence"/>
</dbReference>
<name>A0A1G8QY65_9CLOT</name>
<protein>
    <submittedName>
        <fullName evidence="2">Uncharacterized protein</fullName>
    </submittedName>
</protein>
<proteinExistence type="predicted"/>
<dbReference type="RefSeq" id="WP_031577038.1">
    <property type="nucleotide sequence ID" value="NZ_FNDZ01000007.1"/>
</dbReference>
<dbReference type="EMBL" id="FNDZ01000007">
    <property type="protein sequence ID" value="SDJ09684.1"/>
    <property type="molecule type" value="Genomic_DNA"/>
</dbReference>
<feature type="transmembrane region" description="Helical" evidence="1">
    <location>
        <begin position="66"/>
        <end position="86"/>
    </location>
</feature>
<evidence type="ECO:0000256" key="1">
    <source>
        <dbReference type="SAM" id="Phobius"/>
    </source>
</evidence>